<dbReference type="GO" id="GO:0004479">
    <property type="term" value="F:methionyl-tRNA formyltransferase activity"/>
    <property type="evidence" value="ECO:0007669"/>
    <property type="project" value="UniProtKB-EC"/>
</dbReference>
<comment type="caution">
    <text evidence="3">The sequence shown here is derived from an EMBL/GenBank/DDBJ whole genome shotgun (WGS) entry which is preliminary data.</text>
</comment>
<evidence type="ECO:0000256" key="1">
    <source>
        <dbReference type="ARBA" id="ARBA00012261"/>
    </source>
</evidence>
<dbReference type="SUPFAM" id="SSF53328">
    <property type="entry name" value="Formyltransferase"/>
    <property type="match status" value="1"/>
</dbReference>
<evidence type="ECO:0000313" key="4">
    <source>
        <dbReference type="Proteomes" id="UP000469559"/>
    </source>
</evidence>
<dbReference type="InterPro" id="IPR002376">
    <property type="entry name" value="Formyl_transf_N"/>
</dbReference>
<evidence type="ECO:0000259" key="2">
    <source>
        <dbReference type="Pfam" id="PF00551"/>
    </source>
</evidence>
<dbReference type="OrthoDB" id="10268103at2759"/>
<evidence type="ECO:0000313" key="3">
    <source>
        <dbReference type="EMBL" id="TVY17657.1"/>
    </source>
</evidence>
<protein>
    <recommendedName>
        <fullName evidence="1">methionyl-tRNA formyltransferase</fullName>
        <ecNumber evidence="1">2.1.2.9</ecNumber>
    </recommendedName>
</protein>
<dbReference type="InterPro" id="IPR041711">
    <property type="entry name" value="Met-tRNA-FMT_N"/>
</dbReference>
<dbReference type="Proteomes" id="UP000469559">
    <property type="component" value="Unassembled WGS sequence"/>
</dbReference>
<dbReference type="InterPro" id="IPR036477">
    <property type="entry name" value="Formyl_transf_N_sf"/>
</dbReference>
<dbReference type="Pfam" id="PF00551">
    <property type="entry name" value="Formyl_trans_N"/>
    <property type="match status" value="1"/>
</dbReference>
<keyword evidence="4" id="KW-1185">Reference proteome</keyword>
<dbReference type="CDD" id="cd08646">
    <property type="entry name" value="FMT_core_Met-tRNA-FMT_N"/>
    <property type="match status" value="1"/>
</dbReference>
<accession>A0A8T9BCX0</accession>
<reference evidence="3 4" key="1">
    <citation type="submission" date="2018-05" db="EMBL/GenBank/DDBJ databases">
        <title>Whole genome sequencing for identification of molecular markers to develop diagnostic detection tools for the regulated plant pathogen Lachnellula willkommii.</title>
        <authorList>
            <person name="Giroux E."/>
            <person name="Bilodeau G."/>
        </authorList>
    </citation>
    <scope>NUCLEOTIDE SEQUENCE [LARGE SCALE GENOMIC DNA]</scope>
    <source>
        <strain evidence="3 4">CBS 203.66</strain>
    </source>
</reference>
<gene>
    <name evidence="3" type="primary">FMT1</name>
    <name evidence="3" type="ORF">LARI1_G002836</name>
</gene>
<organism evidence="3 4">
    <name type="scientific">Lachnellula arida</name>
    <dbReference type="NCBI Taxonomy" id="1316785"/>
    <lineage>
        <taxon>Eukaryota</taxon>
        <taxon>Fungi</taxon>
        <taxon>Dikarya</taxon>
        <taxon>Ascomycota</taxon>
        <taxon>Pezizomycotina</taxon>
        <taxon>Leotiomycetes</taxon>
        <taxon>Helotiales</taxon>
        <taxon>Lachnaceae</taxon>
        <taxon>Lachnellula</taxon>
    </lineage>
</organism>
<dbReference type="GO" id="GO:0005739">
    <property type="term" value="C:mitochondrion"/>
    <property type="evidence" value="ECO:0007669"/>
    <property type="project" value="TreeGrafter"/>
</dbReference>
<dbReference type="PANTHER" id="PTHR11138:SF5">
    <property type="entry name" value="METHIONYL-TRNA FORMYLTRANSFERASE, MITOCHONDRIAL"/>
    <property type="match status" value="1"/>
</dbReference>
<dbReference type="AlphaFoldDB" id="A0A8T9BCX0"/>
<name>A0A8T9BCX0_9HELO</name>
<dbReference type="EC" id="2.1.2.9" evidence="1"/>
<proteinExistence type="predicted"/>
<sequence length="375" mass="42154">MKLLLPFRTLQYVSRSCPSGLNIRGRRWYTSKVSKPLRILFCGSDEFSCASLRALQKEQQENPQLIASIDVMCRPGKKSGRSMAKIREVPIKAVAQELGLPIHERDTFTGWELPKPQNESINIIIAVSFGLFVPPRILKSAEYGGLNVHPSLLPDLRGPAPLQHTIINRLRRTGVTLQTLDEKAFDHGIILVQTPQPGLAIPNGDICTYYDLLRWIKPQAAEMLVEGLRDRVFVPPLVDVGKHDVNPKPAPKITKEDTRIRAHQWGQPVDIFAHHRALGRLWALVRSDDGSVKRVILEDIEMLPVSEIPDDAYIWQPVPQKSDPSGQIHKSTWEKRGSKKKDAIYLRYGGVVALRVNQVTIEGEKKKAATVLSHL</sequence>
<dbReference type="PANTHER" id="PTHR11138">
    <property type="entry name" value="METHIONYL-TRNA FORMYLTRANSFERASE"/>
    <property type="match status" value="1"/>
</dbReference>
<feature type="domain" description="Formyl transferase N-terminal" evidence="2">
    <location>
        <begin position="38"/>
        <end position="194"/>
    </location>
</feature>
<dbReference type="Gene3D" id="3.40.50.12230">
    <property type="match status" value="1"/>
</dbReference>
<dbReference type="EMBL" id="QGMF01000233">
    <property type="protein sequence ID" value="TVY17657.1"/>
    <property type="molecule type" value="Genomic_DNA"/>
</dbReference>